<dbReference type="KEGG" id="dmm:dnm_039690"/>
<dbReference type="EMBL" id="CP061800">
    <property type="protein sequence ID" value="QTA87930.1"/>
    <property type="molecule type" value="Genomic_DNA"/>
</dbReference>
<accession>A0A975GNM3</accession>
<reference evidence="1" key="1">
    <citation type="journal article" date="2021" name="Microb. Physiol.">
        <title>Proteogenomic Insights into the Physiology of Marine, Sulfate-Reducing, Filamentous Desulfonema limicola and Desulfonema magnum.</title>
        <authorList>
            <person name="Schnaars V."/>
            <person name="Wohlbrand L."/>
            <person name="Scheve S."/>
            <person name="Hinrichs C."/>
            <person name="Reinhardt R."/>
            <person name="Rabus R."/>
        </authorList>
    </citation>
    <scope>NUCLEOTIDE SEQUENCE</scope>
    <source>
        <strain evidence="1">4be13</strain>
    </source>
</reference>
<sequence>MINNLNYRVTPDAVDSCFRRNDRKKLYHRVNTVRHDFCIHL</sequence>
<organism evidence="1 2">
    <name type="scientific">Desulfonema magnum</name>
    <dbReference type="NCBI Taxonomy" id="45655"/>
    <lineage>
        <taxon>Bacteria</taxon>
        <taxon>Pseudomonadati</taxon>
        <taxon>Thermodesulfobacteriota</taxon>
        <taxon>Desulfobacteria</taxon>
        <taxon>Desulfobacterales</taxon>
        <taxon>Desulfococcaceae</taxon>
        <taxon>Desulfonema</taxon>
    </lineage>
</organism>
<dbReference type="Proteomes" id="UP000663722">
    <property type="component" value="Chromosome"/>
</dbReference>
<name>A0A975GNM3_9BACT</name>
<evidence type="ECO:0000313" key="2">
    <source>
        <dbReference type="Proteomes" id="UP000663722"/>
    </source>
</evidence>
<dbReference type="AlphaFoldDB" id="A0A975GNM3"/>
<evidence type="ECO:0000313" key="1">
    <source>
        <dbReference type="EMBL" id="QTA87930.1"/>
    </source>
</evidence>
<keyword evidence="2" id="KW-1185">Reference proteome</keyword>
<protein>
    <submittedName>
        <fullName evidence="1">Uncharacterized protein</fullName>
    </submittedName>
</protein>
<proteinExistence type="predicted"/>
<gene>
    <name evidence="1" type="ORF">dnm_039690</name>
</gene>